<evidence type="ECO:0000256" key="5">
    <source>
        <dbReference type="ARBA" id="ARBA00022683"/>
    </source>
</evidence>
<feature type="transmembrane region" description="Helical" evidence="9">
    <location>
        <begin position="21"/>
        <end position="42"/>
    </location>
</feature>
<dbReference type="NCBIfam" id="TIGR01427">
    <property type="entry name" value="PTS_IIC_fructo"/>
    <property type="match status" value="1"/>
</dbReference>
<dbReference type="PANTHER" id="PTHR30505">
    <property type="entry name" value="FRUCTOSE-LIKE PERMEASE"/>
    <property type="match status" value="1"/>
</dbReference>
<dbReference type="InterPro" id="IPR050864">
    <property type="entry name" value="Bacterial_PTS_Sugar_Transport"/>
</dbReference>
<dbReference type="RefSeq" id="WP_012861384.1">
    <property type="nucleotide sequence ID" value="NC_013517.1"/>
</dbReference>
<keyword evidence="8 9" id="KW-0472">Membrane</keyword>
<evidence type="ECO:0000256" key="6">
    <source>
        <dbReference type="ARBA" id="ARBA00022692"/>
    </source>
</evidence>
<dbReference type="InterPro" id="IPR006327">
    <property type="entry name" value="PTS_IIC_fruc"/>
</dbReference>
<evidence type="ECO:0000313" key="11">
    <source>
        <dbReference type="EMBL" id="ACZ08790.1"/>
    </source>
</evidence>
<evidence type="ECO:0000256" key="1">
    <source>
        <dbReference type="ARBA" id="ARBA00004429"/>
    </source>
</evidence>
<keyword evidence="2" id="KW-0813">Transport</keyword>
<name>D1AJA2_SEBTE</name>
<dbReference type="STRING" id="526218.Sterm_1934"/>
<keyword evidence="6 9" id="KW-0812">Transmembrane</keyword>
<dbReference type="AlphaFoldDB" id="D1AJA2"/>
<keyword evidence="3" id="KW-1003">Cell membrane</keyword>
<dbReference type="KEGG" id="str:Sterm_1934"/>
<evidence type="ECO:0000256" key="7">
    <source>
        <dbReference type="ARBA" id="ARBA00022989"/>
    </source>
</evidence>
<dbReference type="GO" id="GO:0009401">
    <property type="term" value="P:phosphoenolpyruvate-dependent sugar phosphotransferase system"/>
    <property type="evidence" value="ECO:0007669"/>
    <property type="project" value="UniProtKB-KW"/>
</dbReference>
<gene>
    <name evidence="11" type="ordered locus">Sterm_1934</name>
</gene>
<sequence>MKDIVKIFKEIRQHLMTGVSHMIPFVIAGGILLSLAVVLGGKGSVPENPILKDIFDIGVAGFELMIPMLAAYIGYSIAGRSALAPAAIAGLVGNKIGAGFLGALFAGIIGGIVVFYLKKIKVPDVFRSIMPIFVMPLIGTFITAGIMMWVIGKPIANITVLLTEWLQNMSGTNTILLAVILGMMIAFDMGGPVNKVAFSFMILSVSEQIYTIPAMIGVAICVPPIGLGISTLIAPKKYSDEEKETGKAAILMGLVGVTEGAIPFAAANPLRVIPALMAGAACGSVTAGLLGAKLSSSWGGLIVLPTVENKIGYIIAVLVGASVTAVTAAALKKSEAEEAVSDIDDIELEIEF</sequence>
<dbReference type="Proteomes" id="UP000000845">
    <property type="component" value="Chromosome"/>
</dbReference>
<evidence type="ECO:0000313" key="12">
    <source>
        <dbReference type="Proteomes" id="UP000000845"/>
    </source>
</evidence>
<feature type="transmembrane region" description="Helical" evidence="9">
    <location>
        <begin position="311"/>
        <end position="331"/>
    </location>
</feature>
<keyword evidence="12" id="KW-1185">Reference proteome</keyword>
<dbReference type="Pfam" id="PF02378">
    <property type="entry name" value="PTS_EIIC"/>
    <property type="match status" value="1"/>
</dbReference>
<feature type="transmembrane region" description="Helical" evidence="9">
    <location>
        <begin position="210"/>
        <end position="234"/>
    </location>
</feature>
<feature type="transmembrane region" description="Helical" evidence="9">
    <location>
        <begin position="96"/>
        <end position="117"/>
    </location>
</feature>
<organism evidence="11 12">
    <name type="scientific">Sebaldella termitidis (strain ATCC 33386 / NCTC 11300)</name>
    <dbReference type="NCBI Taxonomy" id="526218"/>
    <lineage>
        <taxon>Bacteria</taxon>
        <taxon>Fusobacteriati</taxon>
        <taxon>Fusobacteriota</taxon>
        <taxon>Fusobacteriia</taxon>
        <taxon>Fusobacteriales</taxon>
        <taxon>Leptotrichiaceae</taxon>
        <taxon>Sebaldella</taxon>
    </lineage>
</organism>
<feature type="domain" description="PTS EIIC type-2" evidence="10">
    <location>
        <begin position="11"/>
        <end position="341"/>
    </location>
</feature>
<comment type="subcellular location">
    <subcellularLocation>
        <location evidence="1">Cell inner membrane</location>
        <topology evidence="1">Multi-pass membrane protein</topology>
    </subcellularLocation>
</comment>
<keyword evidence="4" id="KW-0762">Sugar transport</keyword>
<evidence type="ECO:0000256" key="9">
    <source>
        <dbReference type="SAM" id="Phobius"/>
    </source>
</evidence>
<evidence type="ECO:0000256" key="3">
    <source>
        <dbReference type="ARBA" id="ARBA00022475"/>
    </source>
</evidence>
<accession>D1AJA2</accession>
<reference evidence="11 12" key="2">
    <citation type="journal article" date="2010" name="Stand. Genomic Sci.">
        <title>Complete genome sequence of Sebaldella termitidis type strain (NCTC 11300).</title>
        <authorList>
            <person name="Harmon-Smith M."/>
            <person name="Celia L."/>
            <person name="Chertkov O."/>
            <person name="Lapidus A."/>
            <person name="Copeland A."/>
            <person name="Glavina Del Rio T."/>
            <person name="Nolan M."/>
            <person name="Lucas S."/>
            <person name="Tice H."/>
            <person name="Cheng J.F."/>
            <person name="Han C."/>
            <person name="Detter J.C."/>
            <person name="Bruce D."/>
            <person name="Goodwin L."/>
            <person name="Pitluck S."/>
            <person name="Pati A."/>
            <person name="Liolios K."/>
            <person name="Ivanova N."/>
            <person name="Mavromatis K."/>
            <person name="Mikhailova N."/>
            <person name="Chen A."/>
            <person name="Palaniappan K."/>
            <person name="Land M."/>
            <person name="Hauser L."/>
            <person name="Chang Y.J."/>
            <person name="Jeffries C.D."/>
            <person name="Brettin T."/>
            <person name="Goker M."/>
            <person name="Beck B."/>
            <person name="Bristow J."/>
            <person name="Eisen J.A."/>
            <person name="Markowitz V."/>
            <person name="Hugenholtz P."/>
            <person name="Kyrpides N.C."/>
            <person name="Klenk H.P."/>
            <person name="Chen F."/>
        </authorList>
    </citation>
    <scope>NUCLEOTIDE SEQUENCE [LARGE SCALE GENOMIC DNA]</scope>
    <source>
        <strain evidence="12">ATCC 33386 / NCTC 11300</strain>
    </source>
</reference>
<feature type="transmembrane region" description="Helical" evidence="9">
    <location>
        <begin position="172"/>
        <end position="190"/>
    </location>
</feature>
<dbReference type="EMBL" id="CP001739">
    <property type="protein sequence ID" value="ACZ08790.1"/>
    <property type="molecule type" value="Genomic_DNA"/>
</dbReference>
<dbReference type="InterPro" id="IPR013014">
    <property type="entry name" value="PTS_EIIC_2"/>
</dbReference>
<dbReference type="GO" id="GO:0005886">
    <property type="term" value="C:plasma membrane"/>
    <property type="evidence" value="ECO:0007669"/>
    <property type="project" value="UniProtKB-SubCell"/>
</dbReference>
<dbReference type="HOGENOM" id="CLU_013155_0_1_0"/>
<dbReference type="GO" id="GO:0008982">
    <property type="term" value="F:protein-N(PI)-phosphohistidine-sugar phosphotransferase activity"/>
    <property type="evidence" value="ECO:0007669"/>
    <property type="project" value="InterPro"/>
</dbReference>
<evidence type="ECO:0000256" key="8">
    <source>
        <dbReference type="ARBA" id="ARBA00023136"/>
    </source>
</evidence>
<dbReference type="GO" id="GO:0005351">
    <property type="term" value="F:carbohydrate:proton symporter activity"/>
    <property type="evidence" value="ECO:0007669"/>
    <property type="project" value="InterPro"/>
</dbReference>
<protein>
    <submittedName>
        <fullName evidence="11">PTS system, fructose subfamily, IIC subunit</fullName>
    </submittedName>
</protein>
<feature type="transmembrane region" description="Helical" evidence="9">
    <location>
        <begin position="129"/>
        <end position="151"/>
    </location>
</feature>
<feature type="transmembrane region" description="Helical" evidence="9">
    <location>
        <begin position="246"/>
        <end position="266"/>
    </location>
</feature>
<dbReference type="InterPro" id="IPR003352">
    <property type="entry name" value="PTS_EIIC"/>
</dbReference>
<proteinExistence type="predicted"/>
<dbReference type="PANTHER" id="PTHR30505:SF34">
    <property type="entry name" value="FRUCTOSE-LIKE PERMEASE IIC COMPONENT 2"/>
    <property type="match status" value="1"/>
</dbReference>
<dbReference type="NCBIfam" id="NF007787">
    <property type="entry name" value="PRK10478.1"/>
    <property type="match status" value="1"/>
</dbReference>
<evidence type="ECO:0000259" key="10">
    <source>
        <dbReference type="PROSITE" id="PS51104"/>
    </source>
</evidence>
<dbReference type="PROSITE" id="PS51104">
    <property type="entry name" value="PTS_EIIC_TYPE_2"/>
    <property type="match status" value="1"/>
</dbReference>
<dbReference type="eggNOG" id="COG1299">
    <property type="taxonomic scope" value="Bacteria"/>
</dbReference>
<evidence type="ECO:0000256" key="4">
    <source>
        <dbReference type="ARBA" id="ARBA00022597"/>
    </source>
</evidence>
<reference evidence="12" key="1">
    <citation type="submission" date="2009-09" db="EMBL/GenBank/DDBJ databases">
        <title>The complete chromosome of Sebaldella termitidis ATCC 33386.</title>
        <authorList>
            <consortium name="US DOE Joint Genome Institute (JGI-PGF)"/>
            <person name="Lucas S."/>
            <person name="Copeland A."/>
            <person name="Lapidus A."/>
            <person name="Glavina del Rio T."/>
            <person name="Dalin E."/>
            <person name="Tice H."/>
            <person name="Bruce D."/>
            <person name="Goodwin L."/>
            <person name="Pitluck S."/>
            <person name="Kyrpides N."/>
            <person name="Mavromatis K."/>
            <person name="Ivanova N."/>
            <person name="Mikhailova N."/>
            <person name="Sims D."/>
            <person name="Meincke L."/>
            <person name="Brettin T."/>
            <person name="Detter J.C."/>
            <person name="Han C."/>
            <person name="Larimer F."/>
            <person name="Land M."/>
            <person name="Hauser L."/>
            <person name="Markowitz V."/>
            <person name="Cheng J.F."/>
            <person name="Hugenholtz P."/>
            <person name="Woyke T."/>
            <person name="Wu D."/>
            <person name="Eisen J.A."/>
        </authorList>
    </citation>
    <scope>NUCLEOTIDE SEQUENCE [LARGE SCALE GENOMIC DNA]</scope>
    <source>
        <strain evidence="12">ATCC 33386 / NCTC 11300</strain>
    </source>
</reference>
<evidence type="ECO:0000256" key="2">
    <source>
        <dbReference type="ARBA" id="ARBA00022448"/>
    </source>
</evidence>
<keyword evidence="7 9" id="KW-1133">Transmembrane helix</keyword>
<dbReference type="GO" id="GO:0090563">
    <property type="term" value="F:protein-phosphocysteine-sugar phosphotransferase activity"/>
    <property type="evidence" value="ECO:0007669"/>
    <property type="project" value="TreeGrafter"/>
</dbReference>
<keyword evidence="5" id="KW-0598">Phosphotransferase system</keyword>
<feature type="transmembrane region" description="Helical" evidence="9">
    <location>
        <begin position="54"/>
        <end position="75"/>
    </location>
</feature>